<dbReference type="GO" id="GO:0005634">
    <property type="term" value="C:nucleus"/>
    <property type="evidence" value="ECO:0007669"/>
    <property type="project" value="TreeGrafter"/>
</dbReference>
<dbReference type="AlphaFoldDB" id="A0AAN7TS50"/>
<proteinExistence type="predicted"/>
<dbReference type="SMART" id="SM00471">
    <property type="entry name" value="HDc"/>
    <property type="match status" value="1"/>
</dbReference>
<dbReference type="Pfam" id="PF01966">
    <property type="entry name" value="HD"/>
    <property type="match status" value="1"/>
</dbReference>
<sequence>MSTFKYINEEISGTEGEESDYDSSDFIGYHESPRSPRLINYAIGRGIIGSFKGHSVGSGNLGDCDSYQSSNRKSSKIINDVIHGHMEVPDYIMDFIDTEQFQRLRDLKQLGTTNFVFPCASHSRFEHSIGVSHLAGKYIDRIKATQPELDITEREQKFVRIAGLCHDLGHGPFSHAFESWVDQLGDGKRFHHEEMSIKMLNWIIDEQGLDEYDTDDIKYISSLIQGKHRPKERAFIYDIVANNRNSVDVDKFDYLSRDSYYLGRSTVCDFQRLMEFSKVIDDQICFCSKEIYNLYELFHTRYSLHKLVYTHKVGKSIEFMVADALTEADHFLKISEQLDDPKEFINLSDSLLRRIETSKEPELEKSRKIIKNIRNRNLYKFVDEIIVSADKIKWSADSLAKDIANEGNGILESDIIVQNLKLNYAFKDKDPVQSTKFYTRYDSTQSFRIKKEETSHLIPNQFQEERIRIFCRSKEKCEQVQTAFRKLLVNHNLTPNPSFTVSPARYIKK</sequence>
<dbReference type="Proteomes" id="UP001344447">
    <property type="component" value="Unassembled WGS sequence"/>
</dbReference>
<dbReference type="InterPro" id="IPR006674">
    <property type="entry name" value="HD_domain"/>
</dbReference>
<dbReference type="EMBL" id="JAVFKY010000006">
    <property type="protein sequence ID" value="KAK5575081.1"/>
    <property type="molecule type" value="Genomic_DNA"/>
</dbReference>
<protein>
    <recommendedName>
        <fullName evidence="1">HD domain-containing protein</fullName>
    </recommendedName>
</protein>
<dbReference type="FunFam" id="3.30.70.2760:FF:000004">
    <property type="entry name" value="HD domain containing protein"/>
    <property type="match status" value="1"/>
</dbReference>
<dbReference type="PROSITE" id="PS51831">
    <property type="entry name" value="HD"/>
    <property type="match status" value="1"/>
</dbReference>
<dbReference type="Gene3D" id="1.10.3210.10">
    <property type="entry name" value="Hypothetical protein af1432"/>
    <property type="match status" value="1"/>
</dbReference>
<dbReference type="Gene3D" id="3.30.70.2760">
    <property type="match status" value="1"/>
</dbReference>
<evidence type="ECO:0000259" key="1">
    <source>
        <dbReference type="PROSITE" id="PS51831"/>
    </source>
</evidence>
<gene>
    <name evidence="2" type="ORF">RB653_010337</name>
</gene>
<dbReference type="InterPro" id="IPR003607">
    <property type="entry name" value="HD/PDEase_dom"/>
</dbReference>
<evidence type="ECO:0000313" key="2">
    <source>
        <dbReference type="EMBL" id="KAK5575081.1"/>
    </source>
</evidence>
<keyword evidence="3" id="KW-1185">Reference proteome</keyword>
<feature type="domain" description="HD" evidence="1">
    <location>
        <begin position="124"/>
        <end position="255"/>
    </location>
</feature>
<name>A0AAN7TS50_9MYCE</name>
<reference evidence="2 3" key="1">
    <citation type="submission" date="2023-11" db="EMBL/GenBank/DDBJ databases">
        <title>Dfirmibasis_genome.</title>
        <authorList>
            <person name="Edelbroek B."/>
            <person name="Kjellin J."/>
            <person name="Jerlstrom-Hultqvist J."/>
            <person name="Soderbom F."/>
        </authorList>
    </citation>
    <scope>NUCLEOTIDE SEQUENCE [LARGE SCALE GENOMIC DNA]</scope>
    <source>
        <strain evidence="2 3">TNS-C-14</strain>
    </source>
</reference>
<dbReference type="SUPFAM" id="SSF109604">
    <property type="entry name" value="HD-domain/PDEase-like"/>
    <property type="match status" value="1"/>
</dbReference>
<dbReference type="Pfam" id="PF19276">
    <property type="entry name" value="HD_assoc_2"/>
    <property type="match status" value="1"/>
</dbReference>
<dbReference type="FunFam" id="1.10.3210.10:FF:000030">
    <property type="entry name" value="Deoxynucleoside triphosphate triphosphohydrolase SAMHD1 homolog"/>
    <property type="match status" value="1"/>
</dbReference>
<dbReference type="CDD" id="cd00077">
    <property type="entry name" value="HDc"/>
    <property type="match status" value="1"/>
</dbReference>
<dbReference type="InterPro" id="IPR045509">
    <property type="entry name" value="HD_assoc_2"/>
</dbReference>
<accession>A0AAN7TS50</accession>
<evidence type="ECO:0000313" key="3">
    <source>
        <dbReference type="Proteomes" id="UP001344447"/>
    </source>
</evidence>
<organism evidence="2 3">
    <name type="scientific">Dictyostelium firmibasis</name>
    <dbReference type="NCBI Taxonomy" id="79012"/>
    <lineage>
        <taxon>Eukaryota</taxon>
        <taxon>Amoebozoa</taxon>
        <taxon>Evosea</taxon>
        <taxon>Eumycetozoa</taxon>
        <taxon>Dictyostelia</taxon>
        <taxon>Dictyosteliales</taxon>
        <taxon>Dictyosteliaceae</taxon>
        <taxon>Dictyostelium</taxon>
    </lineage>
</organism>
<dbReference type="GO" id="GO:0006203">
    <property type="term" value="P:dGTP catabolic process"/>
    <property type="evidence" value="ECO:0007669"/>
    <property type="project" value="TreeGrafter"/>
</dbReference>
<dbReference type="PANTHER" id="PTHR11373:SF4">
    <property type="entry name" value="DEOXYNUCLEOSIDE TRIPHOSPHATE TRIPHOSPHOHYDROLASE SAMHD1"/>
    <property type="match status" value="1"/>
</dbReference>
<dbReference type="InterPro" id="IPR050135">
    <property type="entry name" value="dGTPase-like"/>
</dbReference>
<dbReference type="GO" id="GO:0008832">
    <property type="term" value="F:dGTPase activity"/>
    <property type="evidence" value="ECO:0007669"/>
    <property type="project" value="TreeGrafter"/>
</dbReference>
<comment type="caution">
    <text evidence="2">The sequence shown here is derived from an EMBL/GenBank/DDBJ whole genome shotgun (WGS) entry which is preliminary data.</text>
</comment>
<dbReference type="PANTHER" id="PTHR11373">
    <property type="entry name" value="DEOXYNUCLEOSIDE TRIPHOSPHATE TRIPHOSPHOHYDROLASE"/>
    <property type="match status" value="1"/>
</dbReference>